<reference evidence="7 8" key="1">
    <citation type="submission" date="2020-02" db="EMBL/GenBank/DDBJ databases">
        <authorList>
            <person name="Kim H.M."/>
            <person name="Jeon C.O."/>
        </authorList>
    </citation>
    <scope>NUCLEOTIDE SEQUENCE [LARGE SCALE GENOMIC DNA]</scope>
    <source>
        <strain evidence="7 8">PeD5</strain>
    </source>
</reference>
<accession>A0A6M1LID5</accession>
<evidence type="ECO:0000259" key="6">
    <source>
        <dbReference type="Pfam" id="PF01266"/>
    </source>
</evidence>
<dbReference type="InterPro" id="IPR006076">
    <property type="entry name" value="FAD-dep_OxRdtase"/>
</dbReference>
<comment type="caution">
    <text evidence="7">The sequence shown here is derived from an EMBL/GenBank/DDBJ whole genome shotgun (WGS) entry which is preliminary data.</text>
</comment>
<protein>
    <submittedName>
        <fullName evidence="7">FAD-dependent oxidoreductase</fullName>
    </submittedName>
</protein>
<evidence type="ECO:0000256" key="1">
    <source>
        <dbReference type="ARBA" id="ARBA00001974"/>
    </source>
</evidence>
<dbReference type="PANTHER" id="PTHR10961">
    <property type="entry name" value="PEROXISOMAL SARCOSINE OXIDASE"/>
    <property type="match status" value="1"/>
</dbReference>
<feature type="transmembrane region" description="Helical" evidence="5">
    <location>
        <begin position="20"/>
        <end position="39"/>
    </location>
</feature>
<dbReference type="InterPro" id="IPR045170">
    <property type="entry name" value="MTOX"/>
</dbReference>
<dbReference type="InterPro" id="IPR036188">
    <property type="entry name" value="FAD/NAD-bd_sf"/>
</dbReference>
<dbReference type="GO" id="GO:0008115">
    <property type="term" value="F:sarcosine oxidase activity"/>
    <property type="evidence" value="ECO:0007669"/>
    <property type="project" value="TreeGrafter"/>
</dbReference>
<dbReference type="GO" id="GO:0050660">
    <property type="term" value="F:flavin adenine dinucleotide binding"/>
    <property type="evidence" value="ECO:0007669"/>
    <property type="project" value="InterPro"/>
</dbReference>
<sequence>MDSLTRRIAAPPQDRTDRPLRIAVVGAGILGLTTAWALARRGHRVTVLDGGLIPNPASSSADEGRIIRHAYGTMEGYAAMMPAAFAAWRAIFAETGQDRLVPTRAIYALREETPWQGAVARTQACHGLPFTELDPASIPVLNPDGVIRAMEVGGSGMLLAAPILMDLVRLLPRLGADLRSHTHVAACPEGGPVLADGTRVAADATIVAAGAGVLTLLPEAARRFGLRASLQTVAYLGPPPGLWEEAPMLLCRLPGHPTGGVYVLPPRAGTRLKIGDYDTSLTVDPTAPRDPPRASRVAALLDAGARAIAGFDRYRLIAARHCLYTMAPGDRFVLRPVAPGVTLASACSGHGFKLAPLMALGLAAAVEGHVTREELALWAGGHAASDG</sequence>
<keyword evidence="3" id="KW-0274">FAD</keyword>
<evidence type="ECO:0000256" key="2">
    <source>
        <dbReference type="ARBA" id="ARBA00022630"/>
    </source>
</evidence>
<keyword evidence="5" id="KW-0812">Transmembrane</keyword>
<dbReference type="EMBL" id="JAAIKB010000002">
    <property type="protein sequence ID" value="NGM19664.1"/>
    <property type="molecule type" value="Genomic_DNA"/>
</dbReference>
<evidence type="ECO:0000256" key="5">
    <source>
        <dbReference type="SAM" id="Phobius"/>
    </source>
</evidence>
<keyword evidence="5" id="KW-0472">Membrane</keyword>
<dbReference type="Gene3D" id="3.30.9.10">
    <property type="entry name" value="D-Amino Acid Oxidase, subunit A, domain 2"/>
    <property type="match status" value="1"/>
</dbReference>
<comment type="cofactor">
    <cofactor evidence="1">
        <name>FAD</name>
        <dbReference type="ChEBI" id="CHEBI:57692"/>
    </cofactor>
</comment>
<evidence type="ECO:0000256" key="4">
    <source>
        <dbReference type="ARBA" id="ARBA00023002"/>
    </source>
</evidence>
<keyword evidence="5" id="KW-1133">Transmembrane helix</keyword>
<dbReference type="SUPFAM" id="SSF51905">
    <property type="entry name" value="FAD/NAD(P)-binding domain"/>
    <property type="match status" value="1"/>
</dbReference>
<keyword evidence="8" id="KW-1185">Reference proteome</keyword>
<gene>
    <name evidence="7" type="ORF">G3576_06535</name>
</gene>
<dbReference type="AlphaFoldDB" id="A0A6M1LID5"/>
<proteinExistence type="predicted"/>
<evidence type="ECO:0000256" key="3">
    <source>
        <dbReference type="ARBA" id="ARBA00022827"/>
    </source>
</evidence>
<keyword evidence="4" id="KW-0560">Oxidoreductase</keyword>
<dbReference type="RefSeq" id="WP_164693554.1">
    <property type="nucleotide sequence ID" value="NZ_JAAIKB010000002.1"/>
</dbReference>
<feature type="domain" description="FAD dependent oxidoreductase" evidence="6">
    <location>
        <begin position="21"/>
        <end position="363"/>
    </location>
</feature>
<keyword evidence="2" id="KW-0285">Flavoprotein</keyword>
<dbReference type="Pfam" id="PF01266">
    <property type="entry name" value="DAO"/>
    <property type="match status" value="1"/>
</dbReference>
<organism evidence="7 8">
    <name type="scientific">Falsiroseomonas algicola</name>
    <dbReference type="NCBI Taxonomy" id="2716930"/>
    <lineage>
        <taxon>Bacteria</taxon>
        <taxon>Pseudomonadati</taxon>
        <taxon>Pseudomonadota</taxon>
        <taxon>Alphaproteobacteria</taxon>
        <taxon>Acetobacterales</taxon>
        <taxon>Roseomonadaceae</taxon>
        <taxon>Falsiroseomonas</taxon>
    </lineage>
</organism>
<reference evidence="7 8" key="2">
    <citation type="submission" date="2020-03" db="EMBL/GenBank/DDBJ databases">
        <title>Roseomonas stagni sp. nov., isolated from pond water in Japan.</title>
        <authorList>
            <person name="Furuhata K."/>
            <person name="Miyamoto H."/>
            <person name="Goto K."/>
        </authorList>
    </citation>
    <scope>NUCLEOTIDE SEQUENCE [LARGE SCALE GENOMIC DNA]</scope>
    <source>
        <strain evidence="7 8">PeD5</strain>
    </source>
</reference>
<dbReference type="Proteomes" id="UP000475385">
    <property type="component" value="Unassembled WGS sequence"/>
</dbReference>
<evidence type="ECO:0000313" key="8">
    <source>
        <dbReference type="Proteomes" id="UP000475385"/>
    </source>
</evidence>
<name>A0A6M1LID5_9PROT</name>
<evidence type="ECO:0000313" key="7">
    <source>
        <dbReference type="EMBL" id="NGM19664.1"/>
    </source>
</evidence>
<dbReference type="PANTHER" id="PTHR10961:SF46">
    <property type="entry name" value="PEROXISOMAL SARCOSINE OXIDASE"/>
    <property type="match status" value="1"/>
</dbReference>
<dbReference type="Gene3D" id="3.50.50.60">
    <property type="entry name" value="FAD/NAD(P)-binding domain"/>
    <property type="match status" value="1"/>
</dbReference>